<evidence type="ECO:0000256" key="1">
    <source>
        <dbReference type="SAM" id="SignalP"/>
    </source>
</evidence>
<dbReference type="GO" id="GO:0043176">
    <property type="term" value="F:amine binding"/>
    <property type="evidence" value="ECO:0007669"/>
    <property type="project" value="InterPro"/>
</dbReference>
<protein>
    <submittedName>
        <fullName evidence="2">Putative secreted protein</fullName>
    </submittedName>
</protein>
<sequence>MRHRTLSLIFAAIYAVEYILSDDTTDVDPDYVDTFPHQMSSKYELLEKMLDKTQRFQVLMITDYEEDSDYKCVVSERTREAQPAEGWAQRTLFKLSSGKEKIDLFTRPGPRYPSILLTYDAGSESSDYSEQRYQVTYIDESCFVLKRTVCEGEQPHCMIWIKPGTGDEKSLECRRQFGFSCHHNIEHFGIESFCKDHKNTKNKFGWVYTRHYLYLSAKGL</sequence>
<evidence type="ECO:0000313" key="2">
    <source>
        <dbReference type="EMBL" id="JAC28591.1"/>
    </source>
</evidence>
<accession>A0A023G323</accession>
<dbReference type="EMBL" id="GBBM01006827">
    <property type="protein sequence ID" value="JAC28591.1"/>
    <property type="molecule type" value="mRNA"/>
</dbReference>
<dbReference type="GO" id="GO:0030682">
    <property type="term" value="P:symbiont-mediated perturbation of host defenses"/>
    <property type="evidence" value="ECO:0007669"/>
    <property type="project" value="InterPro"/>
</dbReference>
<dbReference type="Gene3D" id="2.40.128.20">
    <property type="match status" value="1"/>
</dbReference>
<dbReference type="Pfam" id="PF02098">
    <property type="entry name" value="His_binding"/>
    <property type="match status" value="1"/>
</dbReference>
<keyword evidence="1" id="KW-0732">Signal</keyword>
<dbReference type="InterPro" id="IPR002970">
    <property type="entry name" value="Tick_his-bd"/>
</dbReference>
<dbReference type="AlphaFoldDB" id="A0A023G323"/>
<dbReference type="SUPFAM" id="SSF50814">
    <property type="entry name" value="Lipocalins"/>
    <property type="match status" value="1"/>
</dbReference>
<name>A0A023G323_AMBTT</name>
<proteinExistence type="evidence at transcript level"/>
<feature type="signal peptide" evidence="1">
    <location>
        <begin position="1"/>
        <end position="21"/>
    </location>
</feature>
<feature type="chain" id="PRO_5001521589" evidence="1">
    <location>
        <begin position="22"/>
        <end position="220"/>
    </location>
</feature>
<dbReference type="InterPro" id="IPR012674">
    <property type="entry name" value="Calycin"/>
</dbReference>
<reference evidence="2" key="1">
    <citation type="submission" date="2014-03" db="EMBL/GenBank/DDBJ databases">
        <title>The sialotranscriptome of Amblyomma triste, Amblyomma parvum and Amblyomma cajennense ticks, uncovered by 454-based RNA-seq.</title>
        <authorList>
            <person name="Garcia G.R."/>
            <person name="Gardinassi L.G."/>
            <person name="Ribeiro J.M."/>
            <person name="Anatriello E."/>
            <person name="Ferreira B.R."/>
            <person name="Moreira H.N."/>
            <person name="Mafra C."/>
            <person name="Olegario M.M."/>
            <person name="Szabo P.J."/>
            <person name="Miranda-Santos I.K."/>
            <person name="Maruyama S.R."/>
        </authorList>
    </citation>
    <scope>NUCLEOTIDE SEQUENCE</scope>
    <source>
        <strain evidence="2">Mato Grasso do Sul</strain>
        <tissue evidence="2">Salivary glands</tissue>
    </source>
</reference>
<organism evidence="2">
    <name type="scientific">Amblyomma triste</name>
    <name type="common">Neotropical tick</name>
    <dbReference type="NCBI Taxonomy" id="251400"/>
    <lineage>
        <taxon>Eukaryota</taxon>
        <taxon>Metazoa</taxon>
        <taxon>Ecdysozoa</taxon>
        <taxon>Arthropoda</taxon>
        <taxon>Chelicerata</taxon>
        <taxon>Arachnida</taxon>
        <taxon>Acari</taxon>
        <taxon>Parasitiformes</taxon>
        <taxon>Ixodida</taxon>
        <taxon>Ixodoidea</taxon>
        <taxon>Ixodidae</taxon>
        <taxon>Amblyomminae</taxon>
        <taxon>Amblyomma</taxon>
    </lineage>
</organism>